<comment type="caution">
    <text evidence="2">The sequence shown here is derived from an EMBL/GenBank/DDBJ whole genome shotgun (WGS) entry which is preliminary data.</text>
</comment>
<feature type="non-terminal residue" evidence="2">
    <location>
        <position position="151"/>
    </location>
</feature>
<organism evidence="2 3">
    <name type="scientific">Lymnaea stagnalis</name>
    <name type="common">Great pond snail</name>
    <name type="synonym">Helix stagnalis</name>
    <dbReference type="NCBI Taxonomy" id="6523"/>
    <lineage>
        <taxon>Eukaryota</taxon>
        <taxon>Metazoa</taxon>
        <taxon>Spiralia</taxon>
        <taxon>Lophotrochozoa</taxon>
        <taxon>Mollusca</taxon>
        <taxon>Gastropoda</taxon>
        <taxon>Heterobranchia</taxon>
        <taxon>Euthyneura</taxon>
        <taxon>Panpulmonata</taxon>
        <taxon>Hygrophila</taxon>
        <taxon>Lymnaeoidea</taxon>
        <taxon>Lymnaeidae</taxon>
        <taxon>Lymnaea</taxon>
    </lineage>
</organism>
<evidence type="ECO:0000313" key="2">
    <source>
        <dbReference type="EMBL" id="CAL1531766.1"/>
    </source>
</evidence>
<keyword evidence="3" id="KW-1185">Reference proteome</keyword>
<feature type="non-terminal residue" evidence="2">
    <location>
        <position position="1"/>
    </location>
</feature>
<feature type="region of interest" description="Disordered" evidence="1">
    <location>
        <begin position="116"/>
        <end position="151"/>
    </location>
</feature>
<proteinExistence type="predicted"/>
<dbReference type="AlphaFoldDB" id="A0AAV2HD16"/>
<gene>
    <name evidence="2" type="ORF">GSLYS_00005861001</name>
</gene>
<sequence length="151" mass="16254">SSDVQGRVDGSPYDNDDKDSRMRHFYSRFHDYAEILSDDDLAAVGTPGSQGTMSVSSSGCNMQEVLDQIDTRLALNAVLFPRHGIGDTSGYRVGDDATYTKETVFSSGVQTTTTTLVSSSQKETEFSVNQASPSAPPKQTEFPATGNTSPR</sequence>
<accession>A0AAV2HD16</accession>
<dbReference type="Proteomes" id="UP001497497">
    <property type="component" value="Unassembled WGS sequence"/>
</dbReference>
<feature type="region of interest" description="Disordered" evidence="1">
    <location>
        <begin position="1"/>
        <end position="20"/>
    </location>
</feature>
<evidence type="ECO:0000256" key="1">
    <source>
        <dbReference type="SAM" id="MobiDB-lite"/>
    </source>
</evidence>
<protein>
    <submittedName>
        <fullName evidence="2">Uncharacterized protein</fullName>
    </submittedName>
</protein>
<evidence type="ECO:0000313" key="3">
    <source>
        <dbReference type="Proteomes" id="UP001497497"/>
    </source>
</evidence>
<name>A0AAV2HD16_LYMST</name>
<reference evidence="2 3" key="1">
    <citation type="submission" date="2024-04" db="EMBL/GenBank/DDBJ databases">
        <authorList>
            <consortium name="Genoscope - CEA"/>
            <person name="William W."/>
        </authorList>
    </citation>
    <scope>NUCLEOTIDE SEQUENCE [LARGE SCALE GENOMIC DNA]</scope>
</reference>
<dbReference type="EMBL" id="CAXITT010000097">
    <property type="protein sequence ID" value="CAL1531766.1"/>
    <property type="molecule type" value="Genomic_DNA"/>
</dbReference>